<dbReference type="AlphaFoldDB" id="A0A9N8YRQ8"/>
<organism evidence="3 4">
    <name type="scientific">Ambispora gerdemannii</name>
    <dbReference type="NCBI Taxonomy" id="144530"/>
    <lineage>
        <taxon>Eukaryota</taxon>
        <taxon>Fungi</taxon>
        <taxon>Fungi incertae sedis</taxon>
        <taxon>Mucoromycota</taxon>
        <taxon>Glomeromycotina</taxon>
        <taxon>Glomeromycetes</taxon>
        <taxon>Archaeosporales</taxon>
        <taxon>Ambisporaceae</taxon>
        <taxon>Ambispora</taxon>
    </lineage>
</organism>
<proteinExistence type="predicted"/>
<feature type="compositionally biased region" description="Polar residues" evidence="2">
    <location>
        <begin position="14"/>
        <end position="26"/>
    </location>
</feature>
<dbReference type="EMBL" id="CAJVPL010000079">
    <property type="protein sequence ID" value="CAG8442961.1"/>
    <property type="molecule type" value="Genomic_DNA"/>
</dbReference>
<dbReference type="OrthoDB" id="2434093at2759"/>
<protein>
    <submittedName>
        <fullName evidence="3">4690_t:CDS:1</fullName>
    </submittedName>
</protein>
<keyword evidence="4" id="KW-1185">Reference proteome</keyword>
<name>A0A9N8YRQ8_9GLOM</name>
<comment type="caution">
    <text evidence="3">The sequence shown here is derived from an EMBL/GenBank/DDBJ whole genome shotgun (WGS) entry which is preliminary data.</text>
</comment>
<gene>
    <name evidence="3" type="ORF">AGERDE_LOCUS1208</name>
</gene>
<evidence type="ECO:0000256" key="1">
    <source>
        <dbReference type="SAM" id="Coils"/>
    </source>
</evidence>
<accession>A0A9N8YRQ8</accession>
<keyword evidence="1" id="KW-0175">Coiled coil</keyword>
<feature type="coiled-coil region" evidence="1">
    <location>
        <begin position="106"/>
        <end position="157"/>
    </location>
</feature>
<evidence type="ECO:0000313" key="4">
    <source>
        <dbReference type="Proteomes" id="UP000789831"/>
    </source>
</evidence>
<evidence type="ECO:0000256" key="2">
    <source>
        <dbReference type="SAM" id="MobiDB-lite"/>
    </source>
</evidence>
<sequence>MAPRYDRKPVLVGTPTNKTKIGSSSATGYSPFADSRALELILNNVQGEIVGKNISKKQHSLVAKNKRKVAFNLKHTVFKKKASSPLSQQGEFMTQEHEAKMWKYKRIEVQAQVRKAKRALHEQKEKIHKKRQELKRLKIIESELRQILDKCESQSQELSVTSASLVFRVRVFFSW</sequence>
<dbReference type="Proteomes" id="UP000789831">
    <property type="component" value="Unassembled WGS sequence"/>
</dbReference>
<reference evidence="3" key="1">
    <citation type="submission" date="2021-06" db="EMBL/GenBank/DDBJ databases">
        <authorList>
            <person name="Kallberg Y."/>
            <person name="Tangrot J."/>
            <person name="Rosling A."/>
        </authorList>
    </citation>
    <scope>NUCLEOTIDE SEQUENCE</scope>
    <source>
        <strain evidence="3">MT106</strain>
    </source>
</reference>
<feature type="region of interest" description="Disordered" evidence="2">
    <location>
        <begin position="1"/>
        <end position="26"/>
    </location>
</feature>
<evidence type="ECO:0000313" key="3">
    <source>
        <dbReference type="EMBL" id="CAG8442961.1"/>
    </source>
</evidence>